<dbReference type="Proteomes" id="UP000625735">
    <property type="component" value="Unassembled WGS sequence"/>
</dbReference>
<dbReference type="EMBL" id="BMFG01000012">
    <property type="protein sequence ID" value="GGD35070.1"/>
    <property type="molecule type" value="Genomic_DNA"/>
</dbReference>
<comment type="caution">
    <text evidence="1">The sequence shown here is derived from an EMBL/GenBank/DDBJ whole genome shotgun (WGS) entry which is preliminary data.</text>
</comment>
<evidence type="ECO:0000313" key="2">
    <source>
        <dbReference type="Proteomes" id="UP000625735"/>
    </source>
</evidence>
<proteinExistence type="predicted"/>
<keyword evidence="2" id="KW-1185">Reference proteome</keyword>
<name>A0A917DF41_9FLAO</name>
<sequence length="65" mass="7880">MTRPMFAYTKKILESVSFDPKLFCKELEKAIKQLLPYELEQLRDWLLSYTKEKPELTYCLNYVEL</sequence>
<evidence type="ECO:0000313" key="1">
    <source>
        <dbReference type="EMBL" id="GGD35070.1"/>
    </source>
</evidence>
<reference evidence="1" key="1">
    <citation type="journal article" date="2014" name="Int. J. Syst. Evol. Microbiol.">
        <title>Complete genome sequence of Corynebacterium casei LMG S-19264T (=DSM 44701T), isolated from a smear-ripened cheese.</title>
        <authorList>
            <consortium name="US DOE Joint Genome Institute (JGI-PGF)"/>
            <person name="Walter F."/>
            <person name="Albersmeier A."/>
            <person name="Kalinowski J."/>
            <person name="Ruckert C."/>
        </authorList>
    </citation>
    <scope>NUCLEOTIDE SEQUENCE</scope>
    <source>
        <strain evidence="1">CGMCC 1.12506</strain>
    </source>
</reference>
<dbReference type="RefSeq" id="WP_188363041.1">
    <property type="nucleotide sequence ID" value="NZ_BMFG01000012.1"/>
</dbReference>
<gene>
    <name evidence="1" type="ORF">GCM10011343_26160</name>
</gene>
<reference evidence="1" key="2">
    <citation type="submission" date="2020-09" db="EMBL/GenBank/DDBJ databases">
        <authorList>
            <person name="Sun Q."/>
            <person name="Zhou Y."/>
        </authorList>
    </citation>
    <scope>NUCLEOTIDE SEQUENCE</scope>
    <source>
        <strain evidence="1">CGMCC 1.12506</strain>
    </source>
</reference>
<dbReference type="AlphaFoldDB" id="A0A917DF41"/>
<organism evidence="1 2">
    <name type="scientific">Flavobacterium orientale</name>
    <dbReference type="NCBI Taxonomy" id="1756020"/>
    <lineage>
        <taxon>Bacteria</taxon>
        <taxon>Pseudomonadati</taxon>
        <taxon>Bacteroidota</taxon>
        <taxon>Flavobacteriia</taxon>
        <taxon>Flavobacteriales</taxon>
        <taxon>Flavobacteriaceae</taxon>
        <taxon>Flavobacterium</taxon>
    </lineage>
</organism>
<protein>
    <submittedName>
        <fullName evidence="1">Uncharacterized protein</fullName>
    </submittedName>
</protein>
<accession>A0A917DF41</accession>